<dbReference type="AlphaFoldDB" id="A0A7X2IK98"/>
<dbReference type="GO" id="GO:0016740">
    <property type="term" value="F:transferase activity"/>
    <property type="evidence" value="ECO:0007669"/>
    <property type="project" value="UniProtKB-KW"/>
</dbReference>
<gene>
    <name evidence="2" type="ORF">GJ700_06635</name>
</gene>
<dbReference type="Gene3D" id="3.40.630.30">
    <property type="match status" value="1"/>
</dbReference>
<accession>A0A7X2IK98</accession>
<dbReference type="Proteomes" id="UP000446768">
    <property type="component" value="Unassembled WGS sequence"/>
</dbReference>
<dbReference type="EMBL" id="WKJJ01000003">
    <property type="protein sequence ID" value="MRV71395.1"/>
    <property type="molecule type" value="Genomic_DNA"/>
</dbReference>
<dbReference type="SUPFAM" id="SSF55729">
    <property type="entry name" value="Acyl-CoA N-acyltransferases (Nat)"/>
    <property type="match status" value="1"/>
</dbReference>
<reference evidence="2 3" key="1">
    <citation type="submission" date="2019-11" db="EMBL/GenBank/DDBJ databases">
        <title>Novel species isolated from a subtropical stream in China.</title>
        <authorList>
            <person name="Lu H."/>
        </authorList>
    </citation>
    <scope>NUCLEOTIDE SEQUENCE [LARGE SCALE GENOMIC DNA]</scope>
    <source>
        <strain evidence="2 3">FT92W</strain>
    </source>
</reference>
<proteinExistence type="predicted"/>
<keyword evidence="3" id="KW-1185">Reference proteome</keyword>
<protein>
    <submittedName>
        <fullName evidence="2">GNAT family N-acetyltransferase</fullName>
    </submittedName>
</protein>
<comment type="caution">
    <text evidence="2">The sequence shown here is derived from an EMBL/GenBank/DDBJ whole genome shotgun (WGS) entry which is preliminary data.</text>
</comment>
<evidence type="ECO:0000313" key="2">
    <source>
        <dbReference type="EMBL" id="MRV71395.1"/>
    </source>
</evidence>
<sequence>MSYSIRPFSDGDAAAWDLFCDNSLQATFLHTRKFLSYHGTRFEDQSLIIEEDGKCLGLLPAARHPSDRTTVVSHPGSTYGGIVHQGALRGERMLMALRAIIQYYRDAGYSNFSYKAVPTFYHSVPAQDDLYAFHRLNVSRSRCDISSTIELTSRLPISSRRHRSLKKAISNNLTLSAELCHLPALWAVLADNLARKHGTKPVHALAEIEWLIDRCPDNIRICCALADNQVVAGVVLFISKTTWHAQYIASSEQGYELNSLDLIFSHCIELAQSSGKRYFDFGISTESNGNILNEGLFCFKSEFGAGSTVHEFFNINLREAHHGIE</sequence>
<dbReference type="InterPro" id="IPR016181">
    <property type="entry name" value="Acyl_CoA_acyltransferase"/>
</dbReference>
<evidence type="ECO:0000313" key="3">
    <source>
        <dbReference type="Proteomes" id="UP000446768"/>
    </source>
</evidence>
<feature type="domain" description="BioF2-like acetyltransferase" evidence="1">
    <location>
        <begin position="173"/>
        <end position="285"/>
    </location>
</feature>
<dbReference type="RefSeq" id="WP_154371856.1">
    <property type="nucleotide sequence ID" value="NZ_WKJJ01000003.1"/>
</dbReference>
<dbReference type="Pfam" id="PF13480">
    <property type="entry name" value="Acetyltransf_6"/>
    <property type="match status" value="1"/>
</dbReference>
<evidence type="ECO:0000259" key="1">
    <source>
        <dbReference type="Pfam" id="PF13480"/>
    </source>
</evidence>
<name>A0A7X2IK98_9BURK</name>
<dbReference type="InterPro" id="IPR038740">
    <property type="entry name" value="BioF2-like_GNAT_dom"/>
</dbReference>
<organism evidence="2 3">
    <name type="scientific">Pseudoduganella rivuli</name>
    <dbReference type="NCBI Taxonomy" id="2666085"/>
    <lineage>
        <taxon>Bacteria</taxon>
        <taxon>Pseudomonadati</taxon>
        <taxon>Pseudomonadota</taxon>
        <taxon>Betaproteobacteria</taxon>
        <taxon>Burkholderiales</taxon>
        <taxon>Oxalobacteraceae</taxon>
        <taxon>Telluria group</taxon>
        <taxon>Pseudoduganella</taxon>
    </lineage>
</organism>
<keyword evidence="2" id="KW-0808">Transferase</keyword>